<evidence type="ECO:0008006" key="3">
    <source>
        <dbReference type="Google" id="ProtNLM"/>
    </source>
</evidence>
<dbReference type="AlphaFoldDB" id="A0A2N0H3E5"/>
<organism evidence="1 2">
    <name type="scientific">Novosphingobium kunmingense</name>
    <dbReference type="NCBI Taxonomy" id="1211806"/>
    <lineage>
        <taxon>Bacteria</taxon>
        <taxon>Pseudomonadati</taxon>
        <taxon>Pseudomonadota</taxon>
        <taxon>Alphaproteobacteria</taxon>
        <taxon>Sphingomonadales</taxon>
        <taxon>Sphingomonadaceae</taxon>
        <taxon>Novosphingobium</taxon>
    </lineage>
</organism>
<protein>
    <recommendedName>
        <fullName evidence="3">PAP2 superfamily protein</fullName>
    </recommendedName>
</protein>
<dbReference type="PANTHER" id="PTHR34599:SF1">
    <property type="entry name" value="PHOSPHATIDIC ACID PHOSPHATASE TYPE 2_HALOPEROXIDASE DOMAIN-CONTAINING PROTEIN"/>
    <property type="match status" value="1"/>
</dbReference>
<dbReference type="SUPFAM" id="SSF48317">
    <property type="entry name" value="Acid phosphatase/Vanadium-dependent haloperoxidase"/>
    <property type="match status" value="1"/>
</dbReference>
<accession>A0A2N0H3E5</accession>
<dbReference type="PANTHER" id="PTHR34599">
    <property type="entry name" value="PEROXIDASE-RELATED"/>
    <property type="match status" value="1"/>
</dbReference>
<gene>
    <name evidence="1" type="ORF">B0I00_3248</name>
</gene>
<name>A0A2N0H3E5_9SPHN</name>
<dbReference type="Gene3D" id="1.10.606.20">
    <property type="match status" value="1"/>
</dbReference>
<dbReference type="CDD" id="cd03398">
    <property type="entry name" value="PAP2_haloperoxidase"/>
    <property type="match status" value="1"/>
</dbReference>
<reference evidence="1 2" key="1">
    <citation type="submission" date="2017-11" db="EMBL/GenBank/DDBJ databases">
        <title>Genomic Encyclopedia of Type Strains, Phase III (KMG-III): the genomes of soil and plant-associated and newly described type strains.</title>
        <authorList>
            <person name="Whitman W."/>
        </authorList>
    </citation>
    <scope>NUCLEOTIDE SEQUENCE [LARGE SCALE GENOMIC DNA]</scope>
    <source>
        <strain evidence="1 2">CGMCC 1.12274</strain>
    </source>
</reference>
<proteinExistence type="predicted"/>
<dbReference type="Proteomes" id="UP000232587">
    <property type="component" value="Unassembled WGS sequence"/>
</dbReference>
<dbReference type="InterPro" id="IPR036938">
    <property type="entry name" value="PAP2/HPO_sf"/>
</dbReference>
<sequence length="480" mass="50205">MMISKFGSILNSFNSSKGTSSSDSRQRRKSSIRWSSGSLAIALFAAVTFAPGQADANENEAVRLWNARAVETLTNGPAAATPGTQFSPPVAFINLAIVQGAVYDAVNAIKGGHDPYLKGLKAATSASKGAAAATAAHHVLIALVDQAPVTATLTTTVKSAIKGRLDTQYDASLAEIASGQAKAKGIAVGAAAAAAMLANRQGDGRFGAPGFPVPAVPGPGEWRPAPVNDPNGWVRSVRPFTLPSSEYFHTSGPAALTSAQYTAEFNEVKSLGAASGSTRTSAQTELAYWAAAHPVPMTYTALRQVAASKGLTISEEARFYAMTTMTAADSLINCFAEKAHWNFWRPTTAIQLAGTDGNPATEPDPTWSALIGVPPYPDEPSGANCVFSGLMHSAKAFFGSDQASFSITSPGTGPGTGSTRYYSRFTDVIDDMIEARILGGLHFRRADVNGALLGQSVANYVDRNFFNCGPPGQCRQEGRE</sequence>
<evidence type="ECO:0000313" key="1">
    <source>
        <dbReference type="EMBL" id="PKB13448.1"/>
    </source>
</evidence>
<dbReference type="InterPro" id="IPR052559">
    <property type="entry name" value="V-haloperoxidase"/>
</dbReference>
<keyword evidence="2" id="KW-1185">Reference proteome</keyword>
<dbReference type="EMBL" id="PHUF01000007">
    <property type="protein sequence ID" value="PKB13448.1"/>
    <property type="molecule type" value="Genomic_DNA"/>
</dbReference>
<evidence type="ECO:0000313" key="2">
    <source>
        <dbReference type="Proteomes" id="UP000232587"/>
    </source>
</evidence>
<comment type="caution">
    <text evidence="1">The sequence shown here is derived from an EMBL/GenBank/DDBJ whole genome shotgun (WGS) entry which is preliminary data.</text>
</comment>